<organism evidence="2 3">
    <name type="scientific">Piloderma croceum (strain F 1598)</name>
    <dbReference type="NCBI Taxonomy" id="765440"/>
    <lineage>
        <taxon>Eukaryota</taxon>
        <taxon>Fungi</taxon>
        <taxon>Dikarya</taxon>
        <taxon>Basidiomycota</taxon>
        <taxon>Agaricomycotina</taxon>
        <taxon>Agaricomycetes</taxon>
        <taxon>Agaricomycetidae</taxon>
        <taxon>Atheliales</taxon>
        <taxon>Atheliaceae</taxon>
        <taxon>Piloderma</taxon>
    </lineage>
</organism>
<evidence type="ECO:0000313" key="2">
    <source>
        <dbReference type="EMBL" id="KIM77981.1"/>
    </source>
</evidence>
<dbReference type="InParanoid" id="A0A0C3FDL7"/>
<keyword evidence="3" id="KW-1185">Reference proteome</keyword>
<accession>A0A0C3FDL7</accession>
<gene>
    <name evidence="2" type="ORF">PILCRDRAFT_607297</name>
</gene>
<dbReference type="EMBL" id="KN833020">
    <property type="protein sequence ID" value="KIM77981.1"/>
    <property type="molecule type" value="Genomic_DNA"/>
</dbReference>
<protein>
    <submittedName>
        <fullName evidence="2">Uncharacterized protein</fullName>
    </submittedName>
</protein>
<proteinExistence type="predicted"/>
<dbReference type="PANTHER" id="PTHR37535:SF3">
    <property type="entry name" value="FLUG DOMAIN-CONTAINING PROTEIN"/>
    <property type="match status" value="1"/>
</dbReference>
<dbReference type="STRING" id="765440.A0A0C3FDL7"/>
<name>A0A0C3FDL7_PILCF</name>
<dbReference type="InterPro" id="IPR021842">
    <property type="entry name" value="DUF3435"/>
</dbReference>
<sequence length="447" mass="51202">MQAASRKKETKEQRLARKGADQDHFKTLVTDLDGSFHQRQLSHGSLRIHDTVWRSWQEFAVTLGISPDISHGQAPPSEAHIKAFANYLAISTPGRIADDPVLRTIQMKMTTFMSTWTRRSSVQISKPVRQQVVSYLVSSEFLAAVQLSTASREKHVAHTIDIELLVEAMWEDETYFRNARERITSVCLTGIQSLTRDRPGAFTTHSSRPDCTDSIIHGHLDIRVHPNPDCPRSPFIFIIIKITDIKGFYKDDSVYKYVIFYPEPDESRSMCVVTSLLALLFMDDVFEHIHSPAELFHPEHPPLHAYSVPIKTEWLEISVFRRAQLDLVTRQWVTHPRDAISYSKYHAWLTHFSLVRGFHHPINPYCIRRSINSISATISVEDRDKIMTHKGPSGQMFVKRYSSNAVTVDVQSLQRGREEDRSSLQVRACRKHIKSDSQLTSPFSVRG</sequence>
<reference evidence="3" key="2">
    <citation type="submission" date="2015-01" db="EMBL/GenBank/DDBJ databases">
        <title>Evolutionary Origins and Diversification of the Mycorrhizal Mutualists.</title>
        <authorList>
            <consortium name="DOE Joint Genome Institute"/>
            <consortium name="Mycorrhizal Genomics Consortium"/>
            <person name="Kohler A."/>
            <person name="Kuo A."/>
            <person name="Nagy L.G."/>
            <person name="Floudas D."/>
            <person name="Copeland A."/>
            <person name="Barry K.W."/>
            <person name="Cichocki N."/>
            <person name="Veneault-Fourrey C."/>
            <person name="LaButti K."/>
            <person name="Lindquist E.A."/>
            <person name="Lipzen A."/>
            <person name="Lundell T."/>
            <person name="Morin E."/>
            <person name="Murat C."/>
            <person name="Riley R."/>
            <person name="Ohm R."/>
            <person name="Sun H."/>
            <person name="Tunlid A."/>
            <person name="Henrissat B."/>
            <person name="Grigoriev I.V."/>
            <person name="Hibbett D.S."/>
            <person name="Martin F."/>
        </authorList>
    </citation>
    <scope>NUCLEOTIDE SEQUENCE [LARGE SCALE GENOMIC DNA]</scope>
    <source>
        <strain evidence="3">F 1598</strain>
    </source>
</reference>
<evidence type="ECO:0000313" key="3">
    <source>
        <dbReference type="Proteomes" id="UP000054166"/>
    </source>
</evidence>
<dbReference type="Proteomes" id="UP000054166">
    <property type="component" value="Unassembled WGS sequence"/>
</dbReference>
<dbReference type="OrthoDB" id="3271023at2759"/>
<evidence type="ECO:0000256" key="1">
    <source>
        <dbReference type="SAM" id="MobiDB-lite"/>
    </source>
</evidence>
<dbReference type="AlphaFoldDB" id="A0A0C3FDL7"/>
<dbReference type="Pfam" id="PF11917">
    <property type="entry name" value="DUF3435"/>
    <property type="match status" value="1"/>
</dbReference>
<feature type="region of interest" description="Disordered" evidence="1">
    <location>
        <begin position="1"/>
        <end position="20"/>
    </location>
</feature>
<dbReference type="HOGENOM" id="CLU_612670_0_0_1"/>
<dbReference type="PANTHER" id="PTHR37535">
    <property type="entry name" value="FLUG DOMAIN PROTEIN"/>
    <property type="match status" value="1"/>
</dbReference>
<reference evidence="2 3" key="1">
    <citation type="submission" date="2014-04" db="EMBL/GenBank/DDBJ databases">
        <authorList>
            <consortium name="DOE Joint Genome Institute"/>
            <person name="Kuo A."/>
            <person name="Tarkka M."/>
            <person name="Buscot F."/>
            <person name="Kohler A."/>
            <person name="Nagy L.G."/>
            <person name="Floudas D."/>
            <person name="Copeland A."/>
            <person name="Barry K.W."/>
            <person name="Cichocki N."/>
            <person name="Veneault-Fourrey C."/>
            <person name="LaButti K."/>
            <person name="Lindquist E.A."/>
            <person name="Lipzen A."/>
            <person name="Lundell T."/>
            <person name="Morin E."/>
            <person name="Murat C."/>
            <person name="Sun H."/>
            <person name="Tunlid A."/>
            <person name="Henrissat B."/>
            <person name="Grigoriev I.V."/>
            <person name="Hibbett D.S."/>
            <person name="Martin F."/>
            <person name="Nordberg H.P."/>
            <person name="Cantor M.N."/>
            <person name="Hua S.X."/>
        </authorList>
    </citation>
    <scope>NUCLEOTIDE SEQUENCE [LARGE SCALE GENOMIC DNA]</scope>
    <source>
        <strain evidence="2 3">F 1598</strain>
    </source>
</reference>